<evidence type="ECO:0000256" key="10">
    <source>
        <dbReference type="SAM" id="Phobius"/>
    </source>
</evidence>
<evidence type="ECO:0000256" key="8">
    <source>
        <dbReference type="PIRSR" id="PIRSR602403-1"/>
    </source>
</evidence>
<protein>
    <recommendedName>
        <fullName evidence="13">Cytochrome P450</fullName>
    </recommendedName>
</protein>
<dbReference type="VEuPathDB" id="FungiDB:CHGG_04428"/>
<dbReference type="PROSITE" id="PS00086">
    <property type="entry name" value="CYTOCHROME_P450"/>
    <property type="match status" value="1"/>
</dbReference>
<dbReference type="GO" id="GO:0005506">
    <property type="term" value="F:iron ion binding"/>
    <property type="evidence" value="ECO:0007669"/>
    <property type="project" value="InterPro"/>
</dbReference>
<dbReference type="OMA" id="FPVVNDY"/>
<dbReference type="InterPro" id="IPR002403">
    <property type="entry name" value="Cyt_P450_E_grp-IV"/>
</dbReference>
<dbReference type="EMBL" id="CH408032">
    <property type="protein sequence ID" value="EAQ87809.1"/>
    <property type="molecule type" value="Genomic_DNA"/>
</dbReference>
<dbReference type="Gene3D" id="1.10.630.10">
    <property type="entry name" value="Cytochrome P450"/>
    <property type="match status" value="1"/>
</dbReference>
<keyword evidence="10" id="KW-0812">Transmembrane</keyword>
<evidence type="ECO:0000256" key="9">
    <source>
        <dbReference type="RuleBase" id="RU000461"/>
    </source>
</evidence>
<feature type="transmembrane region" description="Helical" evidence="10">
    <location>
        <begin position="6"/>
        <end position="26"/>
    </location>
</feature>
<evidence type="ECO:0000256" key="1">
    <source>
        <dbReference type="ARBA" id="ARBA00001971"/>
    </source>
</evidence>
<dbReference type="GO" id="GO:0004497">
    <property type="term" value="F:monooxygenase activity"/>
    <property type="evidence" value="ECO:0007669"/>
    <property type="project" value="UniProtKB-KW"/>
</dbReference>
<dbReference type="Pfam" id="PF00067">
    <property type="entry name" value="p450"/>
    <property type="match status" value="1"/>
</dbReference>
<keyword evidence="6 8" id="KW-0408">Iron</keyword>
<keyword evidence="3 8" id="KW-0349">Heme</keyword>
<evidence type="ECO:0000256" key="4">
    <source>
        <dbReference type="ARBA" id="ARBA00022723"/>
    </source>
</evidence>
<evidence type="ECO:0000256" key="6">
    <source>
        <dbReference type="ARBA" id="ARBA00023004"/>
    </source>
</evidence>
<dbReference type="STRING" id="306901.Q2H1B8"/>
<organism evidence="11 12">
    <name type="scientific">Chaetomium globosum (strain ATCC 6205 / CBS 148.51 / DSM 1962 / NBRC 6347 / NRRL 1970)</name>
    <name type="common">Soil fungus</name>
    <dbReference type="NCBI Taxonomy" id="306901"/>
    <lineage>
        <taxon>Eukaryota</taxon>
        <taxon>Fungi</taxon>
        <taxon>Dikarya</taxon>
        <taxon>Ascomycota</taxon>
        <taxon>Pezizomycotina</taxon>
        <taxon>Sordariomycetes</taxon>
        <taxon>Sordariomycetidae</taxon>
        <taxon>Sordariales</taxon>
        <taxon>Chaetomiaceae</taxon>
        <taxon>Chaetomium</taxon>
    </lineage>
</organism>
<evidence type="ECO:0000256" key="5">
    <source>
        <dbReference type="ARBA" id="ARBA00023002"/>
    </source>
</evidence>
<dbReference type="InterPro" id="IPR001128">
    <property type="entry name" value="Cyt_P450"/>
</dbReference>
<accession>Q2H1B8</accession>
<dbReference type="Proteomes" id="UP000001056">
    <property type="component" value="Unassembled WGS sequence"/>
</dbReference>
<feature type="binding site" description="axial binding residue" evidence="8">
    <location>
        <position position="452"/>
    </location>
    <ligand>
        <name>heme</name>
        <dbReference type="ChEBI" id="CHEBI:30413"/>
    </ligand>
    <ligandPart>
        <name>Fe</name>
        <dbReference type="ChEBI" id="CHEBI:18248"/>
    </ligandPart>
</feature>
<keyword evidence="4 8" id="KW-0479">Metal-binding</keyword>
<dbReference type="InterPro" id="IPR017972">
    <property type="entry name" value="Cyt_P450_CS"/>
</dbReference>
<dbReference type="RefSeq" id="XP_001223642.1">
    <property type="nucleotide sequence ID" value="XM_001223641.1"/>
</dbReference>
<dbReference type="GO" id="GO:0020037">
    <property type="term" value="F:heme binding"/>
    <property type="evidence" value="ECO:0007669"/>
    <property type="project" value="InterPro"/>
</dbReference>
<dbReference type="HOGENOM" id="CLU_022195_0_3_1"/>
<dbReference type="OrthoDB" id="1844152at2759"/>
<dbReference type="GeneID" id="4392555"/>
<keyword evidence="5 9" id="KW-0560">Oxidoreductase</keyword>
<keyword evidence="12" id="KW-1185">Reference proteome</keyword>
<dbReference type="PANTHER" id="PTHR46206">
    <property type="entry name" value="CYTOCHROME P450"/>
    <property type="match status" value="1"/>
</dbReference>
<dbReference type="InterPro" id="IPR036396">
    <property type="entry name" value="Cyt_P450_sf"/>
</dbReference>
<gene>
    <name evidence="11" type="ORF">CHGG_04428</name>
</gene>
<dbReference type="GO" id="GO:0016705">
    <property type="term" value="F:oxidoreductase activity, acting on paired donors, with incorporation or reduction of molecular oxygen"/>
    <property type="evidence" value="ECO:0007669"/>
    <property type="project" value="InterPro"/>
</dbReference>
<evidence type="ECO:0008006" key="13">
    <source>
        <dbReference type="Google" id="ProtNLM"/>
    </source>
</evidence>
<evidence type="ECO:0000256" key="3">
    <source>
        <dbReference type="ARBA" id="ARBA00022617"/>
    </source>
</evidence>
<evidence type="ECO:0000256" key="7">
    <source>
        <dbReference type="ARBA" id="ARBA00023033"/>
    </source>
</evidence>
<keyword evidence="7 9" id="KW-0503">Monooxygenase</keyword>
<evidence type="ECO:0000313" key="11">
    <source>
        <dbReference type="EMBL" id="EAQ87809.1"/>
    </source>
</evidence>
<dbReference type="PRINTS" id="PR00465">
    <property type="entry name" value="EP450IV"/>
</dbReference>
<dbReference type="eggNOG" id="KOG0156">
    <property type="taxonomic scope" value="Eukaryota"/>
</dbReference>
<reference evidence="12" key="1">
    <citation type="journal article" date="2015" name="Genome Announc.">
        <title>Draft genome sequence of the cellulolytic fungus Chaetomium globosum.</title>
        <authorList>
            <person name="Cuomo C.A."/>
            <person name="Untereiner W.A."/>
            <person name="Ma L.-J."/>
            <person name="Grabherr M."/>
            <person name="Birren B.W."/>
        </authorList>
    </citation>
    <scope>NUCLEOTIDE SEQUENCE [LARGE SCALE GENOMIC DNA]</scope>
    <source>
        <strain evidence="12">ATCC 6205 / CBS 148.51 / DSM 1962 / NBRC 6347 / NRRL 1970</strain>
    </source>
</reference>
<keyword evidence="10" id="KW-0472">Membrane</keyword>
<name>Q2H1B8_CHAGB</name>
<dbReference type="InParanoid" id="Q2H1B8"/>
<dbReference type="PANTHER" id="PTHR46206:SF2">
    <property type="entry name" value="CYTOCHROME P450 MONOOXYGENASE AUSG-RELATED"/>
    <property type="match status" value="1"/>
</dbReference>
<evidence type="ECO:0000313" key="12">
    <source>
        <dbReference type="Proteomes" id="UP000001056"/>
    </source>
</evidence>
<proteinExistence type="inferred from homology"/>
<keyword evidence="10" id="KW-1133">Transmembrane helix</keyword>
<dbReference type="CDD" id="cd11041">
    <property type="entry name" value="CYP503A1-like"/>
    <property type="match status" value="1"/>
</dbReference>
<dbReference type="AlphaFoldDB" id="Q2H1B8"/>
<comment type="similarity">
    <text evidence="2 9">Belongs to the cytochrome P450 family.</text>
</comment>
<dbReference type="SUPFAM" id="SSF48264">
    <property type="entry name" value="Cytochrome P450"/>
    <property type="match status" value="1"/>
</dbReference>
<comment type="cofactor">
    <cofactor evidence="1 8">
        <name>heme</name>
        <dbReference type="ChEBI" id="CHEBI:30413"/>
    </cofactor>
</comment>
<evidence type="ECO:0000256" key="2">
    <source>
        <dbReference type="ARBA" id="ARBA00010617"/>
    </source>
</evidence>
<sequence>MLTEFLLSVRTWTAVAILASVYYLLFRPRQPPAFPIVNQYPNDFFRRKAYREVRENAKQLIIDGLAKHGGPITILIPHGQKIILPSSLTTWVKSNKDLDHKQLVREDFFSGIPGFEALSLLHDPDSMLINLITTKMGPSNNPTLIKAMHTSLSHGLPTLWNNNNSADDDNNTSTSPSSSWHVLPNWQTATLGVIARAASSVFAGPEKAADAEWLALVQGYVGAYFAGVADLHRYPRWMRPVAHWFLPNAAACRRYVARARAVMDAVLRERAAVREGRGGGEYEDALEWAQEASGGRVPAGDVQLSLAMAALFTTTELFRALVVEIARRPELVGELRSEVEEQIGEHGISAAALSGMVLMDSFMKETQRLNSGPVVLERVALKDTTLPDGKVIPHGAHIMVDSTDLWNPAVYPNPDQFDARRFLRKRQEGDKASQFVQSSPTYNVFGGGRHICPGRFLASNELKLALAHILLKYDVRLAEGCEPKNFQHGFYVIGDPSVRLEVRRRDAPSGSLLL</sequence>